<evidence type="ECO:0000256" key="5">
    <source>
        <dbReference type="ARBA" id="ARBA00023136"/>
    </source>
</evidence>
<feature type="transmembrane region" description="Helical" evidence="6">
    <location>
        <begin position="79"/>
        <end position="101"/>
    </location>
</feature>
<evidence type="ECO:0000256" key="1">
    <source>
        <dbReference type="ARBA" id="ARBA00004651"/>
    </source>
</evidence>
<keyword evidence="5 6" id="KW-0472">Membrane</keyword>
<evidence type="ECO:0000256" key="2">
    <source>
        <dbReference type="ARBA" id="ARBA00022475"/>
    </source>
</evidence>
<sequence length="295" mass="33269">MLPPVIAKAGFFSLWHPEVMLLVIIIGVAYREVVGPLRTRFYNASAVPIRRQLAMYCSLFTLYLAIGTPLQILADQFLLTAHMIQFVLLAMVLPPLFLIGLPEWLVEPMLRLSYLKPIIKFLTKPGVALITFTVVFSIFQLPNLLEATLKYNGLYIVDEYLMMLASIFLWWPVYSPSKSIPGIVRPLTLLYLFAMSLPTLLTFAFITLADRAFYSTYIAGSHALGISALTDQQVGGAVMKVSTMVILLVVFIKEFYLWVQAERAKEAAISIPNKQARNPNYRPPHLTMIKGNKHD</sequence>
<feature type="transmembrane region" description="Helical" evidence="6">
    <location>
        <begin position="12"/>
        <end position="33"/>
    </location>
</feature>
<keyword evidence="4 6" id="KW-1133">Transmembrane helix</keyword>
<feature type="transmembrane region" description="Helical" evidence="6">
    <location>
        <begin position="186"/>
        <end position="206"/>
    </location>
</feature>
<feature type="transmembrane region" description="Helical" evidence="6">
    <location>
        <begin position="53"/>
        <end position="73"/>
    </location>
</feature>
<gene>
    <name evidence="7" type="ORF">C7B46_14695</name>
</gene>
<name>A0A2T2XD21_9FIRM</name>
<keyword evidence="2" id="KW-1003">Cell membrane</keyword>
<comment type="subcellular location">
    <subcellularLocation>
        <location evidence="1">Cell membrane</location>
        <topology evidence="1">Multi-pass membrane protein</topology>
    </subcellularLocation>
</comment>
<evidence type="ECO:0000313" key="7">
    <source>
        <dbReference type="EMBL" id="PSR32336.1"/>
    </source>
</evidence>
<evidence type="ECO:0008006" key="9">
    <source>
        <dbReference type="Google" id="ProtNLM"/>
    </source>
</evidence>
<reference evidence="7 8" key="1">
    <citation type="journal article" date="2014" name="BMC Genomics">
        <title>Comparison of environmental and isolate Sulfobacillus genomes reveals diverse carbon, sulfur, nitrogen, and hydrogen metabolisms.</title>
        <authorList>
            <person name="Justice N.B."/>
            <person name="Norman A."/>
            <person name="Brown C.T."/>
            <person name="Singh A."/>
            <person name="Thomas B.C."/>
            <person name="Banfield J.F."/>
        </authorList>
    </citation>
    <scope>NUCLEOTIDE SEQUENCE [LARGE SCALE GENOMIC DNA]</scope>
    <source>
        <strain evidence="7">AMDSBA4</strain>
    </source>
</reference>
<comment type="caution">
    <text evidence="7">The sequence shown here is derived from an EMBL/GenBank/DDBJ whole genome shotgun (WGS) entry which is preliminary data.</text>
</comment>
<evidence type="ECO:0000256" key="6">
    <source>
        <dbReference type="SAM" id="Phobius"/>
    </source>
</evidence>
<dbReference type="AlphaFoldDB" id="A0A2T2XD21"/>
<dbReference type="Pfam" id="PF09678">
    <property type="entry name" value="Caa3_CtaG"/>
    <property type="match status" value="1"/>
</dbReference>
<evidence type="ECO:0000256" key="4">
    <source>
        <dbReference type="ARBA" id="ARBA00022989"/>
    </source>
</evidence>
<organism evidence="7 8">
    <name type="scientific">Sulfobacillus benefaciens</name>
    <dbReference type="NCBI Taxonomy" id="453960"/>
    <lineage>
        <taxon>Bacteria</taxon>
        <taxon>Bacillati</taxon>
        <taxon>Bacillota</taxon>
        <taxon>Clostridia</taxon>
        <taxon>Eubacteriales</taxon>
        <taxon>Clostridiales Family XVII. Incertae Sedis</taxon>
        <taxon>Sulfobacillus</taxon>
    </lineage>
</organism>
<dbReference type="EMBL" id="PXYW01000044">
    <property type="protein sequence ID" value="PSR32336.1"/>
    <property type="molecule type" value="Genomic_DNA"/>
</dbReference>
<keyword evidence="3 6" id="KW-0812">Transmembrane</keyword>
<evidence type="ECO:0000313" key="8">
    <source>
        <dbReference type="Proteomes" id="UP000242972"/>
    </source>
</evidence>
<dbReference type="GO" id="GO:0005886">
    <property type="term" value="C:plasma membrane"/>
    <property type="evidence" value="ECO:0007669"/>
    <property type="project" value="UniProtKB-SubCell"/>
</dbReference>
<accession>A0A2T2XD21</accession>
<proteinExistence type="predicted"/>
<feature type="transmembrane region" description="Helical" evidence="6">
    <location>
        <begin position="153"/>
        <end position="174"/>
    </location>
</feature>
<protein>
    <recommendedName>
        <fullName evidence="9">Cytochrome c oxidase assembly protein</fullName>
    </recommendedName>
</protein>
<dbReference type="InterPro" id="IPR019108">
    <property type="entry name" value="Caa3_assmbl_CtaG-rel"/>
</dbReference>
<feature type="transmembrane region" description="Helical" evidence="6">
    <location>
        <begin position="121"/>
        <end position="141"/>
    </location>
</feature>
<evidence type="ECO:0000256" key="3">
    <source>
        <dbReference type="ARBA" id="ARBA00022692"/>
    </source>
</evidence>
<feature type="transmembrane region" description="Helical" evidence="6">
    <location>
        <begin position="241"/>
        <end position="259"/>
    </location>
</feature>
<dbReference type="Proteomes" id="UP000242972">
    <property type="component" value="Unassembled WGS sequence"/>
</dbReference>